<dbReference type="OMA" id="HWIEEAV"/>
<accession>G4ZY39</accession>
<dbReference type="AlphaFoldDB" id="G4ZY39"/>
<protein>
    <recommendedName>
        <fullName evidence="3">DDE-1 domain-containing protein</fullName>
    </recommendedName>
</protein>
<dbReference type="Proteomes" id="UP000002640">
    <property type="component" value="Unassembled WGS sequence"/>
</dbReference>
<reference evidence="1 2" key="1">
    <citation type="journal article" date="2006" name="Science">
        <title>Phytophthora genome sequences uncover evolutionary origins and mechanisms of pathogenesis.</title>
        <authorList>
            <person name="Tyler B.M."/>
            <person name="Tripathy S."/>
            <person name="Zhang X."/>
            <person name="Dehal P."/>
            <person name="Jiang R.H."/>
            <person name="Aerts A."/>
            <person name="Arredondo F.D."/>
            <person name="Baxter L."/>
            <person name="Bensasson D."/>
            <person name="Beynon J.L."/>
            <person name="Chapman J."/>
            <person name="Damasceno C.M."/>
            <person name="Dorrance A.E."/>
            <person name="Dou D."/>
            <person name="Dickerman A.W."/>
            <person name="Dubchak I.L."/>
            <person name="Garbelotto M."/>
            <person name="Gijzen M."/>
            <person name="Gordon S.G."/>
            <person name="Govers F."/>
            <person name="Grunwald N.J."/>
            <person name="Huang W."/>
            <person name="Ivors K.L."/>
            <person name="Jones R.W."/>
            <person name="Kamoun S."/>
            <person name="Krampis K."/>
            <person name="Lamour K.H."/>
            <person name="Lee M.K."/>
            <person name="McDonald W.H."/>
            <person name="Medina M."/>
            <person name="Meijer H.J."/>
            <person name="Nordberg E.K."/>
            <person name="Maclean D.J."/>
            <person name="Ospina-Giraldo M.D."/>
            <person name="Morris P.F."/>
            <person name="Phuntumart V."/>
            <person name="Putnam N.H."/>
            <person name="Rash S."/>
            <person name="Rose J.K."/>
            <person name="Sakihama Y."/>
            <person name="Salamov A.A."/>
            <person name="Savidor A."/>
            <person name="Scheuring C.F."/>
            <person name="Smith B.M."/>
            <person name="Sobral B.W."/>
            <person name="Terry A."/>
            <person name="Torto-Alalibo T.A."/>
            <person name="Win J."/>
            <person name="Xu Z."/>
            <person name="Zhang H."/>
            <person name="Grigoriev I.V."/>
            <person name="Rokhsar D.S."/>
            <person name="Boore J.L."/>
        </authorList>
    </citation>
    <scope>NUCLEOTIDE SEQUENCE [LARGE SCALE GENOMIC DNA]</scope>
    <source>
        <strain evidence="1 2">P6497</strain>
    </source>
</reference>
<name>G4ZY39_PHYSP</name>
<gene>
    <name evidence="1" type="ORF">PHYSODRAFT_515394</name>
</gene>
<proteinExistence type="predicted"/>
<organism evidence="1 2">
    <name type="scientific">Phytophthora sojae (strain P6497)</name>
    <name type="common">Soybean stem and root rot agent</name>
    <name type="synonym">Phytophthora megasperma f. sp. glycines</name>
    <dbReference type="NCBI Taxonomy" id="1094619"/>
    <lineage>
        <taxon>Eukaryota</taxon>
        <taxon>Sar</taxon>
        <taxon>Stramenopiles</taxon>
        <taxon>Oomycota</taxon>
        <taxon>Peronosporomycetes</taxon>
        <taxon>Peronosporales</taxon>
        <taxon>Peronosporaceae</taxon>
        <taxon>Phytophthora</taxon>
    </lineage>
</organism>
<dbReference type="EMBL" id="JH159157">
    <property type="protein sequence ID" value="EGZ11945.1"/>
    <property type="molecule type" value="Genomic_DNA"/>
</dbReference>
<sequence>MILSTALQSVPIGFRGLFHVEELDMDSGVSILVRFRTPTTKRFITATSHPHVTRQKAAKLAKKSDGIKYLTTSIKTVKKSWESGNPISRHEIYVRMIQQFGSMEEGAAQSEFCTVMKLNDGGISPALAQWVCRRLEGANWSIRKESIYQVSPRDTEFVVPTGNKRVGSNVASDAKKGCTEMVSAEMYSSMILPPFVVMTATHNGTLARRFSTWRQDGGDASVNFQPSHWMDIPTAKKYVDFLVSLFPGQKIGLMWDAASAHTCQEVIDYLDAKGLMHEFIPVGLTPIMQIGELYANRPLKVAIKKKFLQWKVSQTIPAGGKYKVDRVQMIHWIEEAVSMVNEQQTSARKPDNQLFQEHMGQLQDNEVYSSLILNQTAESLE</sequence>
<evidence type="ECO:0000313" key="1">
    <source>
        <dbReference type="EMBL" id="EGZ11945.1"/>
    </source>
</evidence>
<evidence type="ECO:0008006" key="3">
    <source>
        <dbReference type="Google" id="ProtNLM"/>
    </source>
</evidence>
<dbReference type="RefSeq" id="XP_009532278.1">
    <property type="nucleotide sequence ID" value="XM_009533983.1"/>
</dbReference>
<evidence type="ECO:0000313" key="2">
    <source>
        <dbReference type="Proteomes" id="UP000002640"/>
    </source>
</evidence>
<dbReference type="GeneID" id="20659666"/>
<dbReference type="KEGG" id="psoj:PHYSODRAFT_515394"/>
<dbReference type="InParanoid" id="G4ZY39"/>
<keyword evidence="2" id="KW-1185">Reference proteome</keyword>